<dbReference type="Proteomes" id="UP001057402">
    <property type="component" value="Chromosome 3"/>
</dbReference>
<accession>A0ACB9RQD5</accession>
<dbReference type="EMBL" id="CM042882">
    <property type="protein sequence ID" value="KAI4380441.1"/>
    <property type="molecule type" value="Genomic_DNA"/>
</dbReference>
<gene>
    <name evidence="1" type="ORF">MLD38_006632</name>
</gene>
<organism evidence="1 2">
    <name type="scientific">Melastoma candidum</name>
    <dbReference type="NCBI Taxonomy" id="119954"/>
    <lineage>
        <taxon>Eukaryota</taxon>
        <taxon>Viridiplantae</taxon>
        <taxon>Streptophyta</taxon>
        <taxon>Embryophyta</taxon>
        <taxon>Tracheophyta</taxon>
        <taxon>Spermatophyta</taxon>
        <taxon>Magnoliopsida</taxon>
        <taxon>eudicotyledons</taxon>
        <taxon>Gunneridae</taxon>
        <taxon>Pentapetalae</taxon>
        <taxon>rosids</taxon>
        <taxon>malvids</taxon>
        <taxon>Myrtales</taxon>
        <taxon>Melastomataceae</taxon>
        <taxon>Melastomatoideae</taxon>
        <taxon>Melastomateae</taxon>
        <taxon>Melastoma</taxon>
    </lineage>
</organism>
<sequence length="88" mass="9840">MNKVQLISKFQHWNLIRLLGCCIDGDAKILICESVKNKSLDSFVWGLYVPGVCSSRCFLDEVGCVQLWRHHAGDPKQQANHGTGIVVD</sequence>
<proteinExistence type="predicted"/>
<evidence type="ECO:0000313" key="1">
    <source>
        <dbReference type="EMBL" id="KAI4380441.1"/>
    </source>
</evidence>
<comment type="caution">
    <text evidence="1">The sequence shown here is derived from an EMBL/GenBank/DDBJ whole genome shotgun (WGS) entry which is preliminary data.</text>
</comment>
<reference evidence="2" key="1">
    <citation type="journal article" date="2023" name="Front. Plant Sci.">
        <title>Chromosomal-level genome assembly of Melastoma candidum provides insights into trichome evolution.</title>
        <authorList>
            <person name="Zhong Y."/>
            <person name="Wu W."/>
            <person name="Sun C."/>
            <person name="Zou P."/>
            <person name="Liu Y."/>
            <person name="Dai S."/>
            <person name="Zhou R."/>
        </authorList>
    </citation>
    <scope>NUCLEOTIDE SEQUENCE [LARGE SCALE GENOMIC DNA]</scope>
</reference>
<protein>
    <submittedName>
        <fullName evidence="1">Uncharacterized protein</fullName>
    </submittedName>
</protein>
<name>A0ACB9RQD5_9MYRT</name>
<evidence type="ECO:0000313" key="2">
    <source>
        <dbReference type="Proteomes" id="UP001057402"/>
    </source>
</evidence>
<keyword evidence="2" id="KW-1185">Reference proteome</keyword>